<evidence type="ECO:0000313" key="2">
    <source>
        <dbReference type="EMBL" id="KAJ1520876.1"/>
    </source>
</evidence>
<reference evidence="2" key="1">
    <citation type="submission" date="2022-12" db="EMBL/GenBank/DDBJ databases">
        <title>Chromosome-level genome assembly of the bean flower thrips Megalurothrips usitatus.</title>
        <authorList>
            <person name="Ma L."/>
            <person name="Liu Q."/>
            <person name="Li H."/>
            <person name="Cai W."/>
        </authorList>
    </citation>
    <scope>NUCLEOTIDE SEQUENCE</scope>
    <source>
        <strain evidence="2">Cailab_2022a</strain>
    </source>
</reference>
<dbReference type="Pfam" id="PF14817">
    <property type="entry name" value="HAUS5"/>
    <property type="match status" value="1"/>
</dbReference>
<proteinExistence type="predicted"/>
<gene>
    <name evidence="2" type="ORF">ONE63_003961</name>
</gene>
<comment type="caution">
    <text evidence="2">The sequence shown here is derived from an EMBL/GenBank/DDBJ whole genome shotgun (WGS) entry which is preliminary data.</text>
</comment>
<name>A0AAV7X8K8_9NEOP</name>
<dbReference type="AlphaFoldDB" id="A0AAV7X8K8"/>
<keyword evidence="1" id="KW-0175">Coiled coil</keyword>
<sequence>MDRDSRRVAGDLQQWAKMMGFVPGSKFASTEEFPSVETFQKICKGKTIKLWQDIMAQTRPKEEILHIQKNLLLQRLRSGLPLDKNPVPGHLSRQIVLTSKVASKENERDDLLKSLHETEMSIRAKEKSLRKSGHKIAELQSQVDELKKKTLLFKIKSEECRSTLNYYNDIVGTTNEICPPPPNAKPFTCKPTDTAEAVLYKCLDVLREFHAKGSGAVIENSEDQAERLQALWKQIKANIKGWGAQQLWDAINSQLLGELMEEMTSLCGDEDKTMRTPESQASFVAKAMSILPAKHLSSVLEYIKMDTKARIKALELNKLKEKLIENLEGLKLNSSSLNRTMINTPDITKDWVEAQSKKAELSGKLQAIKAELANWKESSPCLAAATADLKVASEELAKLDLQVNLDKSQIEENLGHMRNIAERLTSAHTKALEQRRNFNSQVPLFLQKSKSHRFYSEDSCSPNERKLPLSSTMIGNVTADSNLSFETTCDSITDKFGGQSNLSELVLAIRESVSKEAKLFIKVQMETVPFIICNGRREPMSNLLVQAPKMTSHSTSLPQKNFLQIVRGTPFSSAPKIILDQLHAASHVRALNLYKFLNELSCPSDLQASINLGAMRKQIPKQEATVHEEIEGVNSSLGSIDLLLSRTKTNLDFWIERPLQKTVSALSLSVGGYTFEEWCKKYDELSK</sequence>
<accession>A0AAV7X8K8</accession>
<dbReference type="GO" id="GO:0051225">
    <property type="term" value="P:spindle assembly"/>
    <property type="evidence" value="ECO:0007669"/>
    <property type="project" value="InterPro"/>
</dbReference>
<evidence type="ECO:0000256" key="1">
    <source>
        <dbReference type="SAM" id="Coils"/>
    </source>
</evidence>
<organism evidence="2 3">
    <name type="scientific">Megalurothrips usitatus</name>
    <name type="common">bean blossom thrips</name>
    <dbReference type="NCBI Taxonomy" id="439358"/>
    <lineage>
        <taxon>Eukaryota</taxon>
        <taxon>Metazoa</taxon>
        <taxon>Ecdysozoa</taxon>
        <taxon>Arthropoda</taxon>
        <taxon>Hexapoda</taxon>
        <taxon>Insecta</taxon>
        <taxon>Pterygota</taxon>
        <taxon>Neoptera</taxon>
        <taxon>Paraneoptera</taxon>
        <taxon>Thysanoptera</taxon>
        <taxon>Terebrantia</taxon>
        <taxon>Thripoidea</taxon>
        <taxon>Thripidae</taxon>
        <taxon>Megalurothrips</taxon>
    </lineage>
</organism>
<feature type="coiled-coil region" evidence="1">
    <location>
        <begin position="313"/>
        <end position="402"/>
    </location>
</feature>
<evidence type="ECO:0008006" key="4">
    <source>
        <dbReference type="Google" id="ProtNLM"/>
    </source>
</evidence>
<keyword evidence="3" id="KW-1185">Reference proteome</keyword>
<dbReference type="Proteomes" id="UP001075354">
    <property type="component" value="Chromosome 14"/>
</dbReference>
<dbReference type="EMBL" id="JAPTSV010000014">
    <property type="protein sequence ID" value="KAJ1520876.1"/>
    <property type="molecule type" value="Genomic_DNA"/>
</dbReference>
<evidence type="ECO:0000313" key="3">
    <source>
        <dbReference type="Proteomes" id="UP001075354"/>
    </source>
</evidence>
<dbReference type="InterPro" id="IPR029131">
    <property type="entry name" value="HAUS5"/>
</dbReference>
<dbReference type="GO" id="GO:0070652">
    <property type="term" value="C:HAUS complex"/>
    <property type="evidence" value="ECO:0007669"/>
    <property type="project" value="InterPro"/>
</dbReference>
<protein>
    <recommendedName>
        <fullName evidence="4">HAUS augmin-like complex subunit 5</fullName>
    </recommendedName>
</protein>